<sequence>MTPAQIAQEQLDAYNARDLARFVACYADDFVLFRPPAAEPVLRGRAALSAHYAKNRFNLPDLHAELLGRLVVGNKVFDHERVHGVRAEPFEVMAAYEVCDGLIVQAFFFDAN</sequence>
<evidence type="ECO:0000313" key="2">
    <source>
        <dbReference type="EMBL" id="MBB5206227.1"/>
    </source>
</evidence>
<dbReference type="EMBL" id="JACHHO010000008">
    <property type="protein sequence ID" value="MBB5206227.1"/>
    <property type="molecule type" value="Genomic_DNA"/>
</dbReference>
<dbReference type="RefSeq" id="WP_138855413.1">
    <property type="nucleotide sequence ID" value="NZ_CP040709.1"/>
</dbReference>
<evidence type="ECO:0000259" key="1">
    <source>
        <dbReference type="Pfam" id="PF12680"/>
    </source>
</evidence>
<reference evidence="2 3" key="1">
    <citation type="submission" date="2020-08" db="EMBL/GenBank/DDBJ databases">
        <title>Genomic Encyclopedia of Type Strains, Phase IV (KMG-IV): sequencing the most valuable type-strain genomes for metagenomic binning, comparative biology and taxonomic classification.</title>
        <authorList>
            <person name="Goeker M."/>
        </authorList>
    </citation>
    <scope>NUCLEOTIDE SEQUENCE [LARGE SCALE GENOMIC DNA]</scope>
    <source>
        <strain evidence="2 3">DSM 23958</strain>
    </source>
</reference>
<dbReference type="PIRSF" id="PIRSF030561">
    <property type="entry name" value="UCP030561"/>
    <property type="match status" value="1"/>
</dbReference>
<dbReference type="Pfam" id="PF12680">
    <property type="entry name" value="SnoaL_2"/>
    <property type="match status" value="1"/>
</dbReference>
<comment type="caution">
    <text evidence="2">The sequence shown here is derived from an EMBL/GenBank/DDBJ whole genome shotgun (WGS) entry which is preliminary data.</text>
</comment>
<proteinExistence type="predicted"/>
<dbReference type="AlphaFoldDB" id="A0A840S4K1"/>
<dbReference type="Gene3D" id="3.10.450.50">
    <property type="match status" value="1"/>
</dbReference>
<accession>A0A840S4K1</accession>
<dbReference type="OrthoDB" id="9799296at2"/>
<dbReference type="InterPro" id="IPR008317">
    <property type="entry name" value="UCP030561"/>
</dbReference>
<dbReference type="InterPro" id="IPR037401">
    <property type="entry name" value="SnoaL-like"/>
</dbReference>
<organism evidence="2 3">
    <name type="scientific">Inhella inkyongensis</name>
    <dbReference type="NCBI Taxonomy" id="392593"/>
    <lineage>
        <taxon>Bacteria</taxon>
        <taxon>Pseudomonadati</taxon>
        <taxon>Pseudomonadota</taxon>
        <taxon>Betaproteobacteria</taxon>
        <taxon>Burkholderiales</taxon>
        <taxon>Sphaerotilaceae</taxon>
        <taxon>Inhella</taxon>
    </lineage>
</organism>
<evidence type="ECO:0000313" key="3">
    <source>
        <dbReference type="Proteomes" id="UP000554837"/>
    </source>
</evidence>
<name>A0A840S4K1_9BURK</name>
<dbReference type="InterPro" id="IPR032710">
    <property type="entry name" value="NTF2-like_dom_sf"/>
</dbReference>
<protein>
    <recommendedName>
        <fullName evidence="1">SnoaL-like domain-containing protein</fullName>
    </recommendedName>
</protein>
<gene>
    <name evidence="2" type="ORF">HNQ51_003572</name>
</gene>
<keyword evidence="3" id="KW-1185">Reference proteome</keyword>
<feature type="domain" description="SnoaL-like" evidence="1">
    <location>
        <begin position="8"/>
        <end position="105"/>
    </location>
</feature>
<dbReference type="Proteomes" id="UP000554837">
    <property type="component" value="Unassembled WGS sequence"/>
</dbReference>
<dbReference type="SUPFAM" id="SSF54427">
    <property type="entry name" value="NTF2-like"/>
    <property type="match status" value="1"/>
</dbReference>